<proteinExistence type="predicted"/>
<dbReference type="EMBL" id="JMIH01000028">
    <property type="protein sequence ID" value="KEO72017.1"/>
    <property type="molecule type" value="Genomic_DNA"/>
</dbReference>
<keyword evidence="1" id="KW-0472">Membrane</keyword>
<protein>
    <recommendedName>
        <fullName evidence="2">Uncharacterized protein YyaB-like PH domain-containing protein</fullName>
    </recommendedName>
</protein>
<dbReference type="GO" id="GO:0030153">
    <property type="term" value="P:bacteriocin immunity"/>
    <property type="evidence" value="ECO:0007669"/>
    <property type="project" value="InterPro"/>
</dbReference>
<keyword evidence="1" id="KW-1133">Transmembrane helix</keyword>
<keyword evidence="4" id="KW-1185">Reference proteome</keyword>
<dbReference type="Proteomes" id="UP000027821">
    <property type="component" value="Unassembled WGS sequence"/>
</dbReference>
<organism evidence="3 4">
    <name type="scientific">Anditalea andensis</name>
    <dbReference type="NCBI Taxonomy" id="1048983"/>
    <lineage>
        <taxon>Bacteria</taxon>
        <taxon>Pseudomonadati</taxon>
        <taxon>Bacteroidota</taxon>
        <taxon>Cytophagia</taxon>
        <taxon>Cytophagales</taxon>
        <taxon>Cytophagaceae</taxon>
        <taxon>Anditalea</taxon>
    </lineage>
</organism>
<accession>A0A074LE05</accession>
<feature type="transmembrane region" description="Helical" evidence="1">
    <location>
        <begin position="18"/>
        <end position="39"/>
    </location>
</feature>
<name>A0A074LE05_9BACT</name>
<keyword evidence="1" id="KW-0812">Transmembrane</keyword>
<gene>
    <name evidence="3" type="ORF">EL17_19050</name>
</gene>
<evidence type="ECO:0000259" key="2">
    <source>
        <dbReference type="Pfam" id="PF06713"/>
    </source>
</evidence>
<evidence type="ECO:0000313" key="3">
    <source>
        <dbReference type="EMBL" id="KEO72017.1"/>
    </source>
</evidence>
<dbReference type="eggNOG" id="ENOG5032TSP">
    <property type="taxonomic scope" value="Bacteria"/>
</dbReference>
<dbReference type="STRING" id="1048983.EL17_19050"/>
<evidence type="ECO:0000313" key="4">
    <source>
        <dbReference type="Proteomes" id="UP000027821"/>
    </source>
</evidence>
<dbReference type="OrthoDB" id="1261156at2"/>
<dbReference type="Pfam" id="PF06713">
    <property type="entry name" value="bPH_4"/>
    <property type="match status" value="1"/>
</dbReference>
<dbReference type="InterPro" id="IPR009589">
    <property type="entry name" value="PH_YyaB-like"/>
</dbReference>
<reference evidence="3 4" key="1">
    <citation type="submission" date="2014-04" db="EMBL/GenBank/DDBJ databases">
        <title>Characterization and application of a salt tolerant electro-active bacterium.</title>
        <authorList>
            <person name="Yang L."/>
            <person name="Wei S."/>
            <person name="Tay Q.X.M."/>
        </authorList>
    </citation>
    <scope>NUCLEOTIDE SEQUENCE [LARGE SCALE GENOMIC DNA]</scope>
    <source>
        <strain evidence="3 4">LY1</strain>
    </source>
</reference>
<comment type="caution">
    <text evidence="3">The sequence shown here is derived from an EMBL/GenBank/DDBJ whole genome shotgun (WGS) entry which is preliminary data.</text>
</comment>
<dbReference type="RefSeq" id="WP_035078101.1">
    <property type="nucleotide sequence ID" value="NZ_JMIH01000028.1"/>
</dbReference>
<feature type="domain" description="Uncharacterized protein YyaB-like PH" evidence="2">
    <location>
        <begin position="66"/>
        <end position="141"/>
    </location>
</feature>
<dbReference type="AlphaFoldDB" id="A0A074LE05"/>
<evidence type="ECO:0000256" key="1">
    <source>
        <dbReference type="SAM" id="Phobius"/>
    </source>
</evidence>
<feature type="transmembrane region" description="Helical" evidence="1">
    <location>
        <begin position="45"/>
        <end position="70"/>
    </location>
</feature>
<sequence length="148" mass="16851">MVNSNQSELKKYSSKRSAFIHILIAVFILLPILVFVIGWDSFSARPYLIISVLPPIVIILHIYFSTYYCIGQGKLFYKSGFLKGEIPISQIKEVIKNITVYVGVKPALGLKGLLIKYNKFDEVYITPEDNEVFVMDLLKENDQIKVSS</sequence>